<comment type="similarity">
    <text evidence="7">Belongs to the snail C2H2-type zinc-finger protein family.</text>
</comment>
<dbReference type="PROSITE" id="PS00028">
    <property type="entry name" value="ZINC_FINGER_C2H2_1"/>
    <property type="match status" value="2"/>
</dbReference>
<dbReference type="RefSeq" id="XP_052746155.1">
    <property type="nucleotide sequence ID" value="XM_052890195.1"/>
</dbReference>
<protein>
    <submittedName>
        <fullName evidence="16">Zinc finger protein 551-like isoform X1</fullName>
    </submittedName>
</protein>
<dbReference type="Proteomes" id="UP001652582">
    <property type="component" value="Chromosome 27"/>
</dbReference>
<dbReference type="InterPro" id="IPR012934">
    <property type="entry name" value="Znf_AD"/>
</dbReference>
<feature type="domain" description="C2H2-type" evidence="12">
    <location>
        <begin position="590"/>
        <end position="617"/>
    </location>
</feature>
<dbReference type="Gene3D" id="3.30.160.60">
    <property type="entry name" value="Classic Zinc Finger"/>
    <property type="match status" value="7"/>
</dbReference>
<dbReference type="SUPFAM" id="SSF57716">
    <property type="entry name" value="Glucocorticoid receptor-like (DNA-binding domain)"/>
    <property type="match status" value="2"/>
</dbReference>
<dbReference type="InterPro" id="IPR013087">
    <property type="entry name" value="Znf_C2H2_type"/>
</dbReference>
<evidence type="ECO:0000313" key="16">
    <source>
        <dbReference type="RefSeq" id="XP_052746155.1"/>
    </source>
</evidence>
<keyword evidence="3 8" id="KW-0863">Zinc-finger</keyword>
<sequence length="793" mass="89805">MQCCVPFCVNTSDNASTSEGTGITFHKLPSDENLRAVWLRALGIQDHHLPDPAVVCSQHFIDEDFYTTKSCVRQIQSDAIPSTVQMCRICLDSDSKLFLMSKHKLEEAYQQLTGLSLFQLCRGTNLKQMLCVLCAQRLINFSRFRDLCLRAHSLMTDLLEQDEFITIQHKELMNCATKHLRCNLTRTTLGADCCDLYIDHTDEEEQTAAEESVVGDGATLMLKREDSSDSMSNADNSELVLEDDTQKDNSNNECVSEDEYTDVSIKLESMLVDEAIREALGRKVAVTEHVTESESYIKSESTVFGCTLCFADFVQEDAYNEHMIMYLQNGACDASQVCEPRAAVSRSCDSLVLQNKTGSPRLNDAPPPAAGCAQATVAPLSGRLAAKDIKVEATEEAAATCKREQILETDIGELDNQLSLSNVVKSTNCVVPINNNFKKPKKTLLGENARVKIHTGAKAYSEACNYKNENENHLLIRKTHTGDKPYSCELCSYKSADKIAPLSARLEANDYKVQATEEVAATWKSEQILETDIGELDNQLSQSNIKTLCMYDIHRLTNCVVRLFDIFKKPKKTVLDQNPRVKTHTGAKLYSCDTCKYKTANSYNFSRHKRTHTDEKPYSCETCNFKTADRSILLRHKISHTGEKPHYCEICNFKCIQKSNLLMHKRSHTDEKPYSCDICNYKCLRKADLLRHIITHTGDKPYSCETCNYKTANSYNFLRHKRTHTGEKPYSCETCSFKTADKSILLRHKRSHTVEKPFSCDTCNYKTARKSHLLKHKRTHTDEKPFREREAML</sequence>
<dbReference type="PANTHER" id="PTHR24388">
    <property type="entry name" value="ZINC FINGER PROTEIN"/>
    <property type="match status" value="1"/>
</dbReference>
<dbReference type="Pfam" id="PF05485">
    <property type="entry name" value="THAP"/>
    <property type="match status" value="1"/>
</dbReference>
<dbReference type="Gene3D" id="6.20.210.20">
    <property type="entry name" value="THAP domain"/>
    <property type="match status" value="1"/>
</dbReference>
<dbReference type="PROSITE" id="PS50950">
    <property type="entry name" value="ZF_THAP"/>
    <property type="match status" value="1"/>
</dbReference>
<dbReference type="SMART" id="SM00980">
    <property type="entry name" value="THAP"/>
    <property type="match status" value="1"/>
</dbReference>
<reference evidence="16" key="1">
    <citation type="submission" date="2025-08" db="UniProtKB">
        <authorList>
            <consortium name="RefSeq"/>
        </authorList>
    </citation>
    <scope>IDENTIFICATION</scope>
</reference>
<evidence type="ECO:0000256" key="8">
    <source>
        <dbReference type="PROSITE-ProRule" id="PRU00042"/>
    </source>
</evidence>
<keyword evidence="5 9" id="KW-0238">DNA-binding</keyword>
<evidence type="ECO:0000256" key="9">
    <source>
        <dbReference type="PROSITE-ProRule" id="PRU00309"/>
    </source>
</evidence>
<feature type="domain" description="C2H2-type" evidence="12">
    <location>
        <begin position="674"/>
        <end position="701"/>
    </location>
</feature>
<feature type="domain" description="C2H2-type" evidence="12">
    <location>
        <begin position="618"/>
        <end position="645"/>
    </location>
</feature>
<feature type="binding site" evidence="10">
    <location>
        <position position="90"/>
    </location>
    <ligand>
        <name>Zn(2+)</name>
        <dbReference type="ChEBI" id="CHEBI:29105"/>
    </ligand>
</feature>
<evidence type="ECO:0000313" key="15">
    <source>
        <dbReference type="Proteomes" id="UP001652582"/>
    </source>
</evidence>
<keyword evidence="2" id="KW-0677">Repeat</keyword>
<organism evidence="15 16">
    <name type="scientific">Bicyclus anynana</name>
    <name type="common">Squinting bush brown butterfly</name>
    <dbReference type="NCBI Taxonomy" id="110368"/>
    <lineage>
        <taxon>Eukaryota</taxon>
        <taxon>Metazoa</taxon>
        <taxon>Ecdysozoa</taxon>
        <taxon>Arthropoda</taxon>
        <taxon>Hexapoda</taxon>
        <taxon>Insecta</taxon>
        <taxon>Pterygota</taxon>
        <taxon>Neoptera</taxon>
        <taxon>Endopterygota</taxon>
        <taxon>Lepidoptera</taxon>
        <taxon>Glossata</taxon>
        <taxon>Ditrysia</taxon>
        <taxon>Papilionoidea</taxon>
        <taxon>Nymphalidae</taxon>
        <taxon>Satyrinae</taxon>
        <taxon>Satyrini</taxon>
        <taxon>Mycalesina</taxon>
        <taxon>Bicyclus</taxon>
    </lineage>
</organism>
<evidence type="ECO:0000256" key="3">
    <source>
        <dbReference type="ARBA" id="ARBA00022771"/>
    </source>
</evidence>
<feature type="region of interest" description="Disordered" evidence="11">
    <location>
        <begin position="774"/>
        <end position="793"/>
    </location>
</feature>
<evidence type="ECO:0000259" key="14">
    <source>
        <dbReference type="PROSITE" id="PS51915"/>
    </source>
</evidence>
<dbReference type="SMART" id="SM00868">
    <property type="entry name" value="zf-AD"/>
    <property type="match status" value="1"/>
</dbReference>
<feature type="binding site" evidence="10">
    <location>
        <position position="131"/>
    </location>
    <ligand>
        <name>Zn(2+)</name>
        <dbReference type="ChEBI" id="CHEBI:29105"/>
    </ligand>
</feature>
<dbReference type="PROSITE" id="PS51915">
    <property type="entry name" value="ZAD"/>
    <property type="match status" value="1"/>
</dbReference>
<evidence type="ECO:0000256" key="5">
    <source>
        <dbReference type="ARBA" id="ARBA00023125"/>
    </source>
</evidence>
<accession>A0ABM3M521</accession>
<evidence type="ECO:0000256" key="6">
    <source>
        <dbReference type="ARBA" id="ARBA00023242"/>
    </source>
</evidence>
<keyword evidence="4 10" id="KW-0862">Zinc</keyword>
<name>A0ABM3M521_BICAN</name>
<evidence type="ECO:0000256" key="1">
    <source>
        <dbReference type="ARBA" id="ARBA00022723"/>
    </source>
</evidence>
<keyword evidence="1 10" id="KW-0479">Metal-binding</keyword>
<keyword evidence="15" id="KW-1185">Reference proteome</keyword>
<keyword evidence="6" id="KW-0539">Nucleus</keyword>
<dbReference type="PANTHER" id="PTHR24388:SF43">
    <property type="entry name" value="ZINC FINGER PROTEIN 513"/>
    <property type="match status" value="1"/>
</dbReference>
<dbReference type="InterPro" id="IPR036236">
    <property type="entry name" value="Znf_C2H2_sf"/>
</dbReference>
<feature type="domain" description="C2H2-type" evidence="12">
    <location>
        <begin position="758"/>
        <end position="785"/>
    </location>
</feature>
<dbReference type="PROSITE" id="PS50157">
    <property type="entry name" value="ZINC_FINGER_C2H2_2"/>
    <property type="match status" value="7"/>
</dbReference>
<dbReference type="InterPro" id="IPR006612">
    <property type="entry name" value="THAP_Znf"/>
</dbReference>
<dbReference type="InterPro" id="IPR050527">
    <property type="entry name" value="Snail/Krueppel_Znf"/>
</dbReference>
<dbReference type="SUPFAM" id="SSF57667">
    <property type="entry name" value="beta-beta-alpha zinc fingers"/>
    <property type="match status" value="4"/>
</dbReference>
<proteinExistence type="inferred from homology"/>
<dbReference type="SMART" id="SM00355">
    <property type="entry name" value="ZnF_C2H2"/>
    <property type="match status" value="8"/>
</dbReference>
<feature type="binding site" evidence="10">
    <location>
        <position position="134"/>
    </location>
    <ligand>
        <name>Zn(2+)</name>
        <dbReference type="ChEBI" id="CHEBI:29105"/>
    </ligand>
</feature>
<feature type="domain" description="C2H2-type" evidence="12">
    <location>
        <begin position="646"/>
        <end position="673"/>
    </location>
</feature>
<dbReference type="InterPro" id="IPR038441">
    <property type="entry name" value="THAP_Znf_sf"/>
</dbReference>
<feature type="domain" description="C2H2-type" evidence="12">
    <location>
        <begin position="730"/>
        <end position="757"/>
    </location>
</feature>
<evidence type="ECO:0000256" key="7">
    <source>
        <dbReference type="ARBA" id="ARBA00037948"/>
    </source>
</evidence>
<feature type="domain" description="C2H2-type" evidence="12">
    <location>
        <begin position="702"/>
        <end position="729"/>
    </location>
</feature>
<evidence type="ECO:0000256" key="11">
    <source>
        <dbReference type="SAM" id="MobiDB-lite"/>
    </source>
</evidence>
<gene>
    <name evidence="16" type="primary">LOC112055434</name>
</gene>
<feature type="region of interest" description="Disordered" evidence="11">
    <location>
        <begin position="224"/>
        <end position="255"/>
    </location>
</feature>
<evidence type="ECO:0000259" key="13">
    <source>
        <dbReference type="PROSITE" id="PS50950"/>
    </source>
</evidence>
<evidence type="ECO:0000259" key="12">
    <source>
        <dbReference type="PROSITE" id="PS50157"/>
    </source>
</evidence>
<feature type="domain" description="THAP-type" evidence="13">
    <location>
        <begin position="1"/>
        <end position="84"/>
    </location>
</feature>
<feature type="domain" description="ZAD" evidence="14">
    <location>
        <begin position="85"/>
        <end position="158"/>
    </location>
</feature>
<evidence type="ECO:0000256" key="2">
    <source>
        <dbReference type="ARBA" id="ARBA00022737"/>
    </source>
</evidence>
<dbReference type="GeneID" id="112055434"/>
<feature type="compositionally biased region" description="Basic and acidic residues" evidence="11">
    <location>
        <begin position="780"/>
        <end position="793"/>
    </location>
</feature>
<evidence type="ECO:0000256" key="10">
    <source>
        <dbReference type="PROSITE-ProRule" id="PRU01263"/>
    </source>
</evidence>
<feature type="binding site" evidence="10">
    <location>
        <position position="87"/>
    </location>
    <ligand>
        <name>Zn(2+)</name>
        <dbReference type="ChEBI" id="CHEBI:29105"/>
    </ligand>
</feature>
<evidence type="ECO:0000256" key="4">
    <source>
        <dbReference type="ARBA" id="ARBA00022833"/>
    </source>
</evidence>